<name>A0A9W6KF11_9ACTN</name>
<dbReference type="AlphaFoldDB" id="A0A9W6KF11"/>
<reference evidence="2" key="2">
    <citation type="submission" date="2023-01" db="EMBL/GenBank/DDBJ databases">
        <authorList>
            <person name="Sun Q."/>
            <person name="Evtushenko L."/>
        </authorList>
    </citation>
    <scope>NUCLEOTIDE SEQUENCE</scope>
    <source>
        <strain evidence="2">VKM Ac-1321</strain>
    </source>
</reference>
<sequence>MPAQAQQQHRLEAVVQVGAGGGYGLQQVGHAIGGDHRPEEEPTPRCHPGRIDPARVLSIRTFGFSRTIRTVGYCPNG</sequence>
<feature type="compositionally biased region" description="Basic and acidic residues" evidence="1">
    <location>
        <begin position="33"/>
        <end position="51"/>
    </location>
</feature>
<evidence type="ECO:0000256" key="1">
    <source>
        <dbReference type="SAM" id="MobiDB-lite"/>
    </source>
</evidence>
<gene>
    <name evidence="2" type="ORF">GCM10017581_018480</name>
</gene>
<comment type="caution">
    <text evidence="2">The sequence shown here is derived from an EMBL/GenBank/DDBJ whole genome shotgun (WGS) entry which is preliminary data.</text>
</comment>
<dbReference type="Proteomes" id="UP001143480">
    <property type="component" value="Unassembled WGS sequence"/>
</dbReference>
<accession>A0A9W6KF11</accession>
<evidence type="ECO:0000313" key="3">
    <source>
        <dbReference type="Proteomes" id="UP001143480"/>
    </source>
</evidence>
<keyword evidence="3" id="KW-1185">Reference proteome</keyword>
<evidence type="ECO:0000313" key="2">
    <source>
        <dbReference type="EMBL" id="GLL00108.1"/>
    </source>
</evidence>
<proteinExistence type="predicted"/>
<protein>
    <submittedName>
        <fullName evidence="2">Uncharacterized protein</fullName>
    </submittedName>
</protein>
<feature type="region of interest" description="Disordered" evidence="1">
    <location>
        <begin position="26"/>
        <end position="51"/>
    </location>
</feature>
<organism evidence="2 3">
    <name type="scientific">Dactylosporangium matsuzakiense</name>
    <dbReference type="NCBI Taxonomy" id="53360"/>
    <lineage>
        <taxon>Bacteria</taxon>
        <taxon>Bacillati</taxon>
        <taxon>Actinomycetota</taxon>
        <taxon>Actinomycetes</taxon>
        <taxon>Micromonosporales</taxon>
        <taxon>Micromonosporaceae</taxon>
        <taxon>Dactylosporangium</taxon>
    </lineage>
</organism>
<reference evidence="2" key="1">
    <citation type="journal article" date="2014" name="Int. J. Syst. Evol. Microbiol.">
        <title>Complete genome sequence of Corynebacterium casei LMG S-19264T (=DSM 44701T), isolated from a smear-ripened cheese.</title>
        <authorList>
            <consortium name="US DOE Joint Genome Institute (JGI-PGF)"/>
            <person name="Walter F."/>
            <person name="Albersmeier A."/>
            <person name="Kalinowski J."/>
            <person name="Ruckert C."/>
        </authorList>
    </citation>
    <scope>NUCLEOTIDE SEQUENCE</scope>
    <source>
        <strain evidence="2">VKM Ac-1321</strain>
    </source>
</reference>
<dbReference type="EMBL" id="BSFP01000007">
    <property type="protein sequence ID" value="GLL00108.1"/>
    <property type="molecule type" value="Genomic_DNA"/>
</dbReference>